<proteinExistence type="predicted"/>
<name>A0A1H5PBG6_9MICC</name>
<feature type="transmembrane region" description="Helical" evidence="2">
    <location>
        <begin position="108"/>
        <end position="129"/>
    </location>
</feature>
<dbReference type="Pfam" id="PF10935">
    <property type="entry name" value="DUF2637"/>
    <property type="match status" value="1"/>
</dbReference>
<protein>
    <recommendedName>
        <fullName evidence="5">DUF2637 domain-containing protein</fullName>
    </recommendedName>
</protein>
<keyword evidence="2" id="KW-0472">Membrane</keyword>
<feature type="region of interest" description="Disordered" evidence="1">
    <location>
        <begin position="163"/>
        <end position="190"/>
    </location>
</feature>
<evidence type="ECO:0000256" key="1">
    <source>
        <dbReference type="SAM" id="MobiDB-lite"/>
    </source>
</evidence>
<feature type="transmembrane region" description="Helical" evidence="2">
    <location>
        <begin position="74"/>
        <end position="96"/>
    </location>
</feature>
<keyword evidence="2" id="KW-0812">Transmembrane</keyword>
<reference evidence="3 4" key="1">
    <citation type="submission" date="2016-10" db="EMBL/GenBank/DDBJ databases">
        <authorList>
            <person name="de Groot N.N."/>
        </authorList>
    </citation>
    <scope>NUCLEOTIDE SEQUENCE [LARGE SCALE GENOMIC DNA]</scope>
    <source>
        <strain evidence="3 4">DSM 22274</strain>
    </source>
</reference>
<sequence>MRAAQPVDPLRGEVKEGPEYSVDKRSRRSHRINPDSIHALWFTVILVGFLAVTSFMVSFAGLQEVAKWVGLPVWLRWAVPVFIDVAILAYSLAVLIHRARGEKTWASWVSLAGFTTVSVLANAGHTFMLDHANVWQGWIAAAIAALAPVAVFASTEELGRLVIGSPPGADPTKPSSDSVTPQLTDFSSAPLQTPASLDELSLPLVQQVEPECADEAEQPSPQNLPVEQLQVEKPVDATTTTVFEAPSMTGPHRSSLSIVPTPAAENTRDHVSNWIVRQISAGEPVTGKSLGAYLGVSDRTGQKRLKELKDAKPAMFNGSPSKIYVNQGSR</sequence>
<feature type="compositionally biased region" description="Polar residues" evidence="1">
    <location>
        <begin position="173"/>
        <end position="190"/>
    </location>
</feature>
<keyword evidence="2" id="KW-1133">Transmembrane helix</keyword>
<dbReference type="AlphaFoldDB" id="A0A1H5PBG6"/>
<gene>
    <name evidence="3" type="ORF">SAMN04489740_3992</name>
</gene>
<dbReference type="EMBL" id="FNTV01000002">
    <property type="protein sequence ID" value="SEF10428.1"/>
    <property type="molecule type" value="Genomic_DNA"/>
</dbReference>
<accession>A0A1H5PBG6</accession>
<feature type="compositionally biased region" description="Basic and acidic residues" evidence="1">
    <location>
        <begin position="10"/>
        <end position="24"/>
    </location>
</feature>
<dbReference type="InterPro" id="IPR021235">
    <property type="entry name" value="DUF2637"/>
</dbReference>
<evidence type="ECO:0000256" key="2">
    <source>
        <dbReference type="SAM" id="Phobius"/>
    </source>
</evidence>
<organism evidence="3 4">
    <name type="scientific">Arthrobacter alpinus</name>
    <dbReference type="NCBI Taxonomy" id="656366"/>
    <lineage>
        <taxon>Bacteria</taxon>
        <taxon>Bacillati</taxon>
        <taxon>Actinomycetota</taxon>
        <taxon>Actinomycetes</taxon>
        <taxon>Micrococcales</taxon>
        <taxon>Micrococcaceae</taxon>
        <taxon>Arthrobacter</taxon>
    </lineage>
</organism>
<feature type="region of interest" description="Disordered" evidence="1">
    <location>
        <begin position="1"/>
        <end position="27"/>
    </location>
</feature>
<evidence type="ECO:0000313" key="3">
    <source>
        <dbReference type="EMBL" id="SEF10428.1"/>
    </source>
</evidence>
<feature type="transmembrane region" description="Helical" evidence="2">
    <location>
        <begin position="135"/>
        <end position="153"/>
    </location>
</feature>
<evidence type="ECO:0000313" key="4">
    <source>
        <dbReference type="Proteomes" id="UP000182725"/>
    </source>
</evidence>
<evidence type="ECO:0008006" key="5">
    <source>
        <dbReference type="Google" id="ProtNLM"/>
    </source>
</evidence>
<dbReference type="Proteomes" id="UP000182725">
    <property type="component" value="Unassembled WGS sequence"/>
</dbReference>
<feature type="transmembrane region" description="Helical" evidence="2">
    <location>
        <begin position="37"/>
        <end position="62"/>
    </location>
</feature>